<organism evidence="2 3">
    <name type="scientific">Trifolium medium</name>
    <dbReference type="NCBI Taxonomy" id="97028"/>
    <lineage>
        <taxon>Eukaryota</taxon>
        <taxon>Viridiplantae</taxon>
        <taxon>Streptophyta</taxon>
        <taxon>Embryophyta</taxon>
        <taxon>Tracheophyta</taxon>
        <taxon>Spermatophyta</taxon>
        <taxon>Magnoliopsida</taxon>
        <taxon>eudicotyledons</taxon>
        <taxon>Gunneridae</taxon>
        <taxon>Pentapetalae</taxon>
        <taxon>rosids</taxon>
        <taxon>fabids</taxon>
        <taxon>Fabales</taxon>
        <taxon>Fabaceae</taxon>
        <taxon>Papilionoideae</taxon>
        <taxon>50 kb inversion clade</taxon>
        <taxon>NPAAA clade</taxon>
        <taxon>Hologalegina</taxon>
        <taxon>IRL clade</taxon>
        <taxon>Trifolieae</taxon>
        <taxon>Trifolium</taxon>
    </lineage>
</organism>
<reference evidence="2 3" key="1">
    <citation type="journal article" date="2018" name="Front. Plant Sci.">
        <title>Red Clover (Trifolium pratense) and Zigzag Clover (T. medium) - A Picture of Genomic Similarities and Differences.</title>
        <authorList>
            <person name="Dluhosova J."/>
            <person name="Istvanek J."/>
            <person name="Nedelnik J."/>
            <person name="Repkova J."/>
        </authorList>
    </citation>
    <scope>NUCLEOTIDE SEQUENCE [LARGE SCALE GENOMIC DNA]</scope>
    <source>
        <strain evidence="3">cv. 10/8</strain>
        <tissue evidence="2">Leaf</tissue>
    </source>
</reference>
<evidence type="ECO:0000313" key="3">
    <source>
        <dbReference type="Proteomes" id="UP000265520"/>
    </source>
</evidence>
<name>A0A392U0P9_9FABA</name>
<accession>A0A392U0P9</accession>
<dbReference type="AlphaFoldDB" id="A0A392U0P9"/>
<feature type="non-terminal residue" evidence="2">
    <location>
        <position position="20"/>
    </location>
</feature>
<sequence length="20" mass="2370">MLERKRDNDEDEELMACGKS</sequence>
<evidence type="ECO:0000256" key="1">
    <source>
        <dbReference type="SAM" id="MobiDB-lite"/>
    </source>
</evidence>
<comment type="caution">
    <text evidence="2">The sequence shown here is derived from an EMBL/GenBank/DDBJ whole genome shotgun (WGS) entry which is preliminary data.</text>
</comment>
<feature type="region of interest" description="Disordered" evidence="1">
    <location>
        <begin position="1"/>
        <end position="20"/>
    </location>
</feature>
<proteinExistence type="predicted"/>
<dbReference type="Proteomes" id="UP000265520">
    <property type="component" value="Unassembled WGS sequence"/>
</dbReference>
<evidence type="ECO:0000313" key="2">
    <source>
        <dbReference type="EMBL" id="MCI67012.1"/>
    </source>
</evidence>
<protein>
    <submittedName>
        <fullName evidence="2">Uncharacterized protein</fullName>
    </submittedName>
</protein>
<dbReference type="EMBL" id="LXQA010706935">
    <property type="protein sequence ID" value="MCI67012.1"/>
    <property type="molecule type" value="Genomic_DNA"/>
</dbReference>
<keyword evidence="3" id="KW-1185">Reference proteome</keyword>